<keyword evidence="2" id="KW-1185">Reference proteome</keyword>
<reference evidence="1" key="1">
    <citation type="submission" date="2020-10" db="EMBL/GenBank/DDBJ databases">
        <title>De novo genome project of the cellulose decomposer Thermobifida halotolerans type strain.</title>
        <authorList>
            <person name="Nagy I."/>
            <person name="Horvath B."/>
            <person name="Kukolya J."/>
            <person name="Nagy I."/>
            <person name="Orsini M."/>
        </authorList>
    </citation>
    <scope>NUCLEOTIDE SEQUENCE</scope>
    <source>
        <strain evidence="1">DSM 44931</strain>
    </source>
</reference>
<evidence type="ECO:0000313" key="1">
    <source>
        <dbReference type="EMBL" id="UOE20567.1"/>
    </source>
</evidence>
<proteinExistence type="predicted"/>
<organism evidence="1 2">
    <name type="scientific">Thermobifida halotolerans</name>
    <dbReference type="NCBI Taxonomy" id="483545"/>
    <lineage>
        <taxon>Bacteria</taxon>
        <taxon>Bacillati</taxon>
        <taxon>Actinomycetota</taxon>
        <taxon>Actinomycetes</taxon>
        <taxon>Streptosporangiales</taxon>
        <taxon>Nocardiopsidaceae</taxon>
        <taxon>Thermobifida</taxon>
    </lineage>
</organism>
<protein>
    <recommendedName>
        <fullName evidence="3">DUF1963 domain-containing protein</fullName>
    </recommendedName>
</protein>
<gene>
    <name evidence="1" type="ORF">NI17_004935</name>
</gene>
<dbReference type="Proteomes" id="UP000265719">
    <property type="component" value="Chromosome"/>
</dbReference>
<accession>A0AA97M523</accession>
<dbReference type="EMBL" id="CP063196">
    <property type="protein sequence ID" value="UOE20567.1"/>
    <property type="molecule type" value="Genomic_DNA"/>
</dbReference>
<dbReference type="KEGG" id="thao:NI17_004935"/>
<evidence type="ECO:0008006" key="3">
    <source>
        <dbReference type="Google" id="ProtNLM"/>
    </source>
</evidence>
<evidence type="ECO:0000313" key="2">
    <source>
        <dbReference type="Proteomes" id="UP000265719"/>
    </source>
</evidence>
<name>A0AA97M523_9ACTN</name>
<dbReference type="AlphaFoldDB" id="A0AA97M523"/>
<dbReference type="RefSeq" id="WP_068691880.1">
    <property type="nucleotide sequence ID" value="NZ_CP063196.1"/>
</dbReference>
<dbReference type="Gene3D" id="2.30.320.10">
    <property type="entry name" value="YwqG-like"/>
    <property type="match status" value="1"/>
</dbReference>
<sequence>MSPSADSVPDPLEVFPELREFGRPALLLNPRLSGRALTPRDSSVGGPLLWPADAPWPTCSLAHLVKLPEPPGTEEVVFDEPVALQPVLQLFARDLPEGWSLPEGAAVLQVLWCPNEHAETPESFGNLFAPSIAIRWWHGTGLADPLEDPPVPHTRDPSYDLSGCPGGTLTPESTVDHPSVFALPDSLADRIRAWEEETGAVGRYIDDTASLSGLKLGGHPSWGVTDPFPMHCAECGTDLEHLLQIDTISLGETLIFLGRGYSLSVYRCPTSLAHPHRVNIQ</sequence>